<evidence type="ECO:0000313" key="1">
    <source>
        <dbReference type="EMBL" id="VBB09315.1"/>
    </source>
</evidence>
<dbReference type="Gene3D" id="3.40.50.2000">
    <property type="entry name" value="Glycogen Phosphorylase B"/>
    <property type="match status" value="2"/>
</dbReference>
<dbReference type="Pfam" id="PF13692">
    <property type="entry name" value="Glyco_trans_1_4"/>
    <property type="match status" value="1"/>
</dbReference>
<sequence>MNILVIMPDIPYPPVNGGRLDYYYQLVLLHYLGAQVHVIYCYNNVQDINIGADELSKLCKDNYSFSRNKDIFHAVHPTIPYYALSNKPSSKEINRLHDFIINYCIDIDILIIEQPHVFEIAKLVIKWLNKKTTIIYRMQNIEHLFFQDLFKTTAWTNPRKYLYLLEMFRMAKYERKVIERADKIVCVSQKETSYVKKINPQAKVSWLPVMYRPNEDRIITLSKDEMIEFNLLKERLANKKIVLFTSSFVGGFNVQATRWFINEVFPLIQERLPNVIFMFGGFYADKYFSNIMNDSLYVFSKVKSVKPYIAIADLNVILTTSEAGAKLKLMEAIFYYKKTVSTPEGVYGSGLEDCVPNTNDPTIFAEYCIEILNGNMEFSAVWKKYDELYNTENIKNKVKQLLLSRD</sequence>
<gene>
    <name evidence="1" type="ORF">LUCI_4605</name>
</gene>
<evidence type="ECO:0000313" key="2">
    <source>
        <dbReference type="Proteomes" id="UP000277811"/>
    </source>
</evidence>
<dbReference type="SUPFAM" id="SSF53756">
    <property type="entry name" value="UDP-Glycosyltransferase/glycogen phosphorylase"/>
    <property type="match status" value="1"/>
</dbReference>
<dbReference type="OrthoDB" id="525353at2"/>
<protein>
    <recommendedName>
        <fullName evidence="3">Glycosyl transferases group 1</fullName>
    </recommendedName>
</protein>
<dbReference type="EMBL" id="UPPP01000116">
    <property type="protein sequence ID" value="VBB09315.1"/>
    <property type="molecule type" value="Genomic_DNA"/>
</dbReference>
<keyword evidence="2" id="KW-1185">Reference proteome</keyword>
<reference evidence="1 2" key="1">
    <citation type="submission" date="2018-06" db="EMBL/GenBank/DDBJ databases">
        <authorList>
            <person name="Strepis N."/>
        </authorList>
    </citation>
    <scope>NUCLEOTIDE SEQUENCE [LARGE SCALE GENOMIC DNA]</scope>
    <source>
        <strain evidence="1">LUCI</strain>
    </source>
</reference>
<dbReference type="Proteomes" id="UP000277811">
    <property type="component" value="Unassembled WGS sequence"/>
</dbReference>
<evidence type="ECO:0008006" key="3">
    <source>
        <dbReference type="Google" id="ProtNLM"/>
    </source>
</evidence>
<accession>A0A498RE91</accession>
<name>A0A498RE91_9FIRM</name>
<proteinExistence type="predicted"/>
<organism evidence="1 2">
    <name type="scientific">Lucifera butyrica</name>
    <dbReference type="NCBI Taxonomy" id="1351585"/>
    <lineage>
        <taxon>Bacteria</taxon>
        <taxon>Bacillati</taxon>
        <taxon>Bacillota</taxon>
        <taxon>Negativicutes</taxon>
        <taxon>Veillonellales</taxon>
        <taxon>Veillonellaceae</taxon>
        <taxon>Lucifera</taxon>
    </lineage>
</organism>
<dbReference type="AlphaFoldDB" id="A0A498RE91"/>